<accession>A0ABQ2YAN9</accession>
<gene>
    <name evidence="1" type="ORF">GCM10011290_01970</name>
</gene>
<dbReference type="Proteomes" id="UP000600877">
    <property type="component" value="Unassembled WGS sequence"/>
</dbReference>
<sequence length="66" mass="7866">MPEHRGCSLRDLPIRLRARLRVCLARNATREAGQMDEFVLYKEPRYVTVVMDAEVRRVGHRLRHQH</sequence>
<organism evidence="1 2">
    <name type="scientific">Vogesella alkaliphila</name>
    <dbReference type="NCBI Taxonomy" id="1193621"/>
    <lineage>
        <taxon>Bacteria</taxon>
        <taxon>Pseudomonadati</taxon>
        <taxon>Pseudomonadota</taxon>
        <taxon>Betaproteobacteria</taxon>
        <taxon>Neisseriales</taxon>
        <taxon>Chromobacteriaceae</taxon>
        <taxon>Vogesella</taxon>
    </lineage>
</organism>
<protein>
    <submittedName>
        <fullName evidence="1">Uncharacterized protein</fullName>
    </submittedName>
</protein>
<keyword evidence="2" id="KW-1185">Reference proteome</keyword>
<name>A0ABQ2YAN9_9NEIS</name>
<evidence type="ECO:0000313" key="2">
    <source>
        <dbReference type="Proteomes" id="UP000600877"/>
    </source>
</evidence>
<comment type="caution">
    <text evidence="1">The sequence shown here is derived from an EMBL/GenBank/DDBJ whole genome shotgun (WGS) entry which is preliminary data.</text>
</comment>
<reference evidence="2" key="1">
    <citation type="journal article" date="2019" name="Int. J. Syst. Evol. Microbiol.">
        <title>The Global Catalogue of Microorganisms (GCM) 10K type strain sequencing project: providing services to taxonomists for standard genome sequencing and annotation.</title>
        <authorList>
            <consortium name="The Broad Institute Genomics Platform"/>
            <consortium name="The Broad Institute Genome Sequencing Center for Infectious Disease"/>
            <person name="Wu L."/>
            <person name="Ma J."/>
        </authorList>
    </citation>
    <scope>NUCLEOTIDE SEQUENCE [LARGE SCALE GENOMIC DNA]</scope>
    <source>
        <strain evidence="2">KCTC 32041</strain>
    </source>
</reference>
<proteinExistence type="predicted"/>
<dbReference type="EMBL" id="BMYW01000001">
    <property type="protein sequence ID" value="GGX78225.1"/>
    <property type="molecule type" value="Genomic_DNA"/>
</dbReference>
<evidence type="ECO:0000313" key="1">
    <source>
        <dbReference type="EMBL" id="GGX78225.1"/>
    </source>
</evidence>